<dbReference type="Gene3D" id="3.40.1180.10">
    <property type="entry name" value="Decaprenyl diphosphate synthase-like"/>
    <property type="match status" value="1"/>
</dbReference>
<dbReference type="InterPro" id="IPR001441">
    <property type="entry name" value="UPP_synth-like"/>
</dbReference>
<name>A0AAV7Y2R6_9NEOP</name>
<dbReference type="EC" id="2.5.1.-" evidence="12"/>
<dbReference type="InterPro" id="IPR036424">
    <property type="entry name" value="UPP_synth-like_sf"/>
</dbReference>
<keyword evidence="6" id="KW-0256">Endoplasmic reticulum</keyword>
<gene>
    <name evidence="13" type="ORF">ONE63_000984</name>
</gene>
<comment type="catalytic activity">
    <reaction evidence="9">
        <text>n isopentenyl diphosphate + (2E,6E)-farnesyl diphosphate = a di-trans,poly-cis-polyprenyl diphosphate + n diphosphate</text>
        <dbReference type="Rhea" id="RHEA:53008"/>
        <dbReference type="Rhea" id="RHEA-COMP:19494"/>
        <dbReference type="ChEBI" id="CHEBI:33019"/>
        <dbReference type="ChEBI" id="CHEBI:128769"/>
        <dbReference type="ChEBI" id="CHEBI:136960"/>
        <dbReference type="ChEBI" id="CHEBI:175763"/>
        <dbReference type="EC" id="2.5.1.87"/>
    </reaction>
</comment>
<dbReference type="PROSITE" id="PS01066">
    <property type="entry name" value="UPP_SYNTHASE"/>
    <property type="match status" value="1"/>
</dbReference>
<accession>A0AAV7Y2R6</accession>
<evidence type="ECO:0000256" key="4">
    <source>
        <dbReference type="ARBA" id="ARBA00005432"/>
    </source>
</evidence>
<evidence type="ECO:0000256" key="10">
    <source>
        <dbReference type="ARBA" id="ARBA00058504"/>
    </source>
</evidence>
<evidence type="ECO:0000256" key="1">
    <source>
        <dbReference type="ARBA" id="ARBA00001946"/>
    </source>
</evidence>
<dbReference type="SUPFAM" id="SSF64005">
    <property type="entry name" value="Undecaprenyl diphosphate synthase"/>
    <property type="match status" value="1"/>
</dbReference>
<protein>
    <recommendedName>
        <fullName evidence="12">Alkyl transferase</fullName>
        <ecNumber evidence="12">2.5.1.-</ecNumber>
    </recommendedName>
</protein>
<evidence type="ECO:0000256" key="12">
    <source>
        <dbReference type="RuleBase" id="RU363018"/>
    </source>
</evidence>
<keyword evidence="14" id="KW-1185">Reference proteome</keyword>
<dbReference type="EMBL" id="JAPTSV010000001">
    <property type="protein sequence ID" value="KAJ1532384.1"/>
    <property type="molecule type" value="Genomic_DNA"/>
</dbReference>
<evidence type="ECO:0000313" key="13">
    <source>
        <dbReference type="EMBL" id="KAJ1532384.1"/>
    </source>
</evidence>
<evidence type="ECO:0000256" key="9">
    <source>
        <dbReference type="ARBA" id="ARBA00047353"/>
    </source>
</evidence>
<evidence type="ECO:0000256" key="8">
    <source>
        <dbReference type="ARBA" id="ARBA00023136"/>
    </source>
</evidence>
<comment type="cofactor">
    <cofactor evidence="1">
        <name>Mg(2+)</name>
        <dbReference type="ChEBI" id="CHEBI:18420"/>
    </cofactor>
</comment>
<keyword evidence="8" id="KW-0472">Membrane</keyword>
<evidence type="ECO:0000256" key="3">
    <source>
        <dbReference type="ARBA" id="ARBA00004922"/>
    </source>
</evidence>
<dbReference type="AlphaFoldDB" id="A0AAV7Y2R6"/>
<evidence type="ECO:0000256" key="6">
    <source>
        <dbReference type="ARBA" id="ARBA00022824"/>
    </source>
</evidence>
<dbReference type="HAMAP" id="MF_01139">
    <property type="entry name" value="ISPT"/>
    <property type="match status" value="1"/>
</dbReference>
<comment type="similarity">
    <text evidence="4 12">Belongs to the UPP synthase family.</text>
</comment>
<organism evidence="13 14">
    <name type="scientific">Megalurothrips usitatus</name>
    <name type="common">bean blossom thrips</name>
    <dbReference type="NCBI Taxonomy" id="439358"/>
    <lineage>
        <taxon>Eukaryota</taxon>
        <taxon>Metazoa</taxon>
        <taxon>Ecdysozoa</taxon>
        <taxon>Arthropoda</taxon>
        <taxon>Hexapoda</taxon>
        <taxon>Insecta</taxon>
        <taxon>Pterygota</taxon>
        <taxon>Neoptera</taxon>
        <taxon>Paraneoptera</taxon>
        <taxon>Thysanoptera</taxon>
        <taxon>Terebrantia</taxon>
        <taxon>Thripoidea</taxon>
        <taxon>Thripidae</taxon>
        <taxon>Megalurothrips</taxon>
    </lineage>
</organism>
<comment type="subunit">
    <text evidence="11">Forms an active dehydrodolichyl diphosphate synthase complex with NUS1.</text>
</comment>
<evidence type="ECO:0000256" key="2">
    <source>
        <dbReference type="ARBA" id="ARBA00004406"/>
    </source>
</evidence>
<reference evidence="13" key="1">
    <citation type="submission" date="2022-12" db="EMBL/GenBank/DDBJ databases">
        <title>Chromosome-level genome assembly of the bean flower thrips Megalurothrips usitatus.</title>
        <authorList>
            <person name="Ma L."/>
            <person name="Liu Q."/>
            <person name="Li H."/>
            <person name="Cai W."/>
        </authorList>
    </citation>
    <scope>NUCLEOTIDE SEQUENCE</scope>
    <source>
        <strain evidence="13">Cailab_2022a</strain>
    </source>
</reference>
<dbReference type="GO" id="GO:1904423">
    <property type="term" value="C:dehydrodolichyl diphosphate synthase complex"/>
    <property type="evidence" value="ECO:0007669"/>
    <property type="project" value="TreeGrafter"/>
</dbReference>
<dbReference type="GO" id="GO:0016094">
    <property type="term" value="P:polyprenol biosynthetic process"/>
    <property type="evidence" value="ECO:0007669"/>
    <property type="project" value="TreeGrafter"/>
</dbReference>
<evidence type="ECO:0000256" key="5">
    <source>
        <dbReference type="ARBA" id="ARBA00022679"/>
    </source>
</evidence>
<comment type="caution">
    <text evidence="13">The sequence shown here is derived from an EMBL/GenBank/DDBJ whole genome shotgun (WGS) entry which is preliminary data.</text>
</comment>
<dbReference type="FunFam" id="3.40.1180.10:FF:000002">
    <property type="entry name" value="Alkyl transferase"/>
    <property type="match status" value="1"/>
</dbReference>
<dbReference type="Proteomes" id="UP001075354">
    <property type="component" value="Chromosome 1"/>
</dbReference>
<dbReference type="PANTHER" id="PTHR10291:SF43">
    <property type="entry name" value="DEHYDRODOLICHYL DIPHOSPHATE SYNTHASE COMPLEX SUBUNIT DHDDS"/>
    <property type="match status" value="1"/>
</dbReference>
<evidence type="ECO:0000256" key="7">
    <source>
        <dbReference type="ARBA" id="ARBA00022842"/>
    </source>
</evidence>
<comment type="subcellular location">
    <subcellularLocation>
        <location evidence="2">Endoplasmic reticulum membrane</location>
        <topology evidence="2">Peripheral membrane protein</topology>
    </subcellularLocation>
</comment>
<proteinExistence type="inferred from homology"/>
<dbReference type="GO" id="GO:0005789">
    <property type="term" value="C:endoplasmic reticulum membrane"/>
    <property type="evidence" value="ECO:0007669"/>
    <property type="project" value="UniProtKB-SubCell"/>
</dbReference>
<sequence length="302" mass="35067">MSWVRDNQMTWLQKLGVRIIASGRVPKHVAFIMDGNRRYAKKHNVQTYEGHSKGFDRLAETLPWCSELGIKEVTVYAFSIENFKRPQEEVDALMDLARQKFQRLLDERDKLKEHGVHIRIIGNLELLPEDLRKLMAQAILITKDNNRSILNIAYAYTAREEILQTVKQAVGGVTDGVLSPSNVTKELLSKTLYTNKSPTPDLLIRTSGEVRYSDFLLWQVSCSCVYFTNVLWPDFTLWHLLGAVFYYQRSYQNMQIVRELENQCSENIAPAELSYQVDEFVEKVNEKRLHWLSQHAELEVIT</sequence>
<dbReference type="CDD" id="cd00475">
    <property type="entry name" value="Cis_IPPS"/>
    <property type="match status" value="1"/>
</dbReference>
<evidence type="ECO:0000256" key="11">
    <source>
        <dbReference type="ARBA" id="ARBA00064670"/>
    </source>
</evidence>
<dbReference type="InterPro" id="IPR018520">
    <property type="entry name" value="UPP_synth-like_CS"/>
</dbReference>
<dbReference type="GO" id="GO:0045547">
    <property type="term" value="F:ditrans,polycis-polyprenyl diphosphate synthase [(2E,6E)-farnesyl diphosphate specific] activity"/>
    <property type="evidence" value="ECO:0007669"/>
    <property type="project" value="UniProtKB-EC"/>
</dbReference>
<dbReference type="NCBIfam" id="TIGR00055">
    <property type="entry name" value="uppS"/>
    <property type="match status" value="1"/>
</dbReference>
<dbReference type="Pfam" id="PF01255">
    <property type="entry name" value="Prenyltransf"/>
    <property type="match status" value="1"/>
</dbReference>
<keyword evidence="5 12" id="KW-0808">Transferase</keyword>
<evidence type="ECO:0000313" key="14">
    <source>
        <dbReference type="Proteomes" id="UP001075354"/>
    </source>
</evidence>
<comment type="function">
    <text evidence="10">With NUS1, forms the dehydrodolichyl diphosphate synthase (DDS) complex, an essential component of the dolichol monophosphate (Dol-P) biosynthetic machinery. Adds multiple copies of isopentenyl pyrophosphate (IPP) to farnesyl pyrophosphate (FPP) to produce dehydrodolichyl diphosphate (Dedol-PP), a precursor of dolichol which is utilized as a sugar carrier in protein glycosylation in the endoplasmic reticulum (ER).</text>
</comment>
<dbReference type="PANTHER" id="PTHR10291">
    <property type="entry name" value="DEHYDRODOLICHYL DIPHOSPHATE SYNTHASE FAMILY MEMBER"/>
    <property type="match status" value="1"/>
</dbReference>
<keyword evidence="7" id="KW-0460">Magnesium</keyword>
<comment type="pathway">
    <text evidence="3">Protein modification; protein glycosylation.</text>
</comment>